<evidence type="ECO:0000256" key="6">
    <source>
        <dbReference type="ARBA" id="ARBA00023295"/>
    </source>
</evidence>
<comment type="catalytic activity">
    <reaction evidence="1">
        <text>Hydrolysis of terminal, non-reducing beta-D-glucosyl residues with release of beta-D-glucose.</text>
        <dbReference type="EC" id="3.2.1.21"/>
    </reaction>
</comment>
<dbReference type="Pfam" id="PF00933">
    <property type="entry name" value="Glyco_hydro_3"/>
    <property type="match status" value="1"/>
</dbReference>
<accession>A0ABS2CN29</accession>
<reference evidence="8" key="1">
    <citation type="submission" date="2021-02" db="EMBL/GenBank/DDBJ databases">
        <title>Phycicoccus sp. MQZ13P-5T, whole genome shotgun sequence.</title>
        <authorList>
            <person name="Tuo L."/>
        </authorList>
    </citation>
    <scope>NUCLEOTIDE SEQUENCE</scope>
    <source>
        <strain evidence="8">MQZ13P-5</strain>
    </source>
</reference>
<keyword evidence="5 8" id="KW-0378">Hydrolase</keyword>
<dbReference type="InterPro" id="IPR051915">
    <property type="entry name" value="Cellulose_Degrad_GH3"/>
</dbReference>
<keyword evidence="4" id="KW-0732">Signal</keyword>
<dbReference type="InterPro" id="IPR002772">
    <property type="entry name" value="Glyco_hydro_3_C"/>
</dbReference>
<evidence type="ECO:0000259" key="7">
    <source>
        <dbReference type="SMART" id="SM01217"/>
    </source>
</evidence>
<dbReference type="InterPro" id="IPR036962">
    <property type="entry name" value="Glyco_hydro_3_N_sf"/>
</dbReference>
<dbReference type="Pfam" id="PF01915">
    <property type="entry name" value="Glyco_hydro_3_C"/>
    <property type="match status" value="1"/>
</dbReference>
<dbReference type="PRINTS" id="PR00133">
    <property type="entry name" value="GLHYDRLASE3"/>
</dbReference>
<gene>
    <name evidence="8" type="ORF">JQN70_12280</name>
</gene>
<sequence length="727" mass="78123">MTRTDRPWLDPALGPEERVEALLAVMTLEEKVGQTHQVANITPEDEDAIRAGAVSSSLYASGATAGNERDEGMLVANIDAAQRLAVEESRLGVPLLFGRDVIHGHRTVFPIPLGLAAAFDDGLAEETARVAAEEATLEGVAWTFAPMMDVSEEPRWGRVAESLGEQPVLAGRLAAGMVRGFQGEDPSDRRRLAACAKHFVGYGLSTGGRDYNTVSVGENTLRNLHLRPFRDAVRAGVTTVMAAFNDVDGTPMHAHRRLLREVLKDEWGFDGVVVGDWNGVGQLVRQGVAGDLREAARLAIEAGVDLDMCAGAYTAHLADLVRSGEVDEALLDDAVRRVLRLKVRLGLFEHPYAGDLEDDPAPTAATRSLARRAAQAAHVLVKNDGVLPLDPAGEDRVLLTGGFVDEGDALLGTWVLDGRGEEVVTPADALRERLGEEPGVQFGRRLDVLDGRFPDQVLELARRASTAVMLLGEHRGRSGEDRCVTDIGLPPGQLDVLRHVAALGTPVVAVVYTGRPLDLTEVLDLAAAVVVVWHPGVEAGSALTDVLVGDVEPHGRLPMTFPLSVGHVPTSTHQRPTGRPIPVERDRFEGRYVDALTHSRLPFGFGLSYTSVEYGEPSVEPESVPVEDGTATVRVTLSNSGSRPCREVVQLYAHDPVADVTRPEVELVTWQTVDLAPGESREVALAVSTRDFAYSGRDLTERVDRGDIVLLAGPDSATLRATTLTLT</sequence>
<dbReference type="SMART" id="SM01217">
    <property type="entry name" value="Fn3_like"/>
    <property type="match status" value="1"/>
</dbReference>
<dbReference type="InterPro" id="IPR017853">
    <property type="entry name" value="GH"/>
</dbReference>
<dbReference type="Proteomes" id="UP001430172">
    <property type="component" value="Unassembled WGS sequence"/>
</dbReference>
<dbReference type="Pfam" id="PF14310">
    <property type="entry name" value="Fn3-like"/>
    <property type="match status" value="1"/>
</dbReference>
<dbReference type="EMBL" id="JAFDVD010000013">
    <property type="protein sequence ID" value="MBM6401170.1"/>
    <property type="molecule type" value="Genomic_DNA"/>
</dbReference>
<evidence type="ECO:0000256" key="1">
    <source>
        <dbReference type="ARBA" id="ARBA00000448"/>
    </source>
</evidence>
<dbReference type="PANTHER" id="PTHR30620">
    <property type="entry name" value="PERIPLASMIC BETA-GLUCOSIDASE-RELATED"/>
    <property type="match status" value="1"/>
</dbReference>
<dbReference type="Gene3D" id="2.60.40.10">
    <property type="entry name" value="Immunoglobulins"/>
    <property type="match status" value="1"/>
</dbReference>
<proteinExistence type="inferred from homology"/>
<dbReference type="SUPFAM" id="SSF51445">
    <property type="entry name" value="(Trans)glycosidases"/>
    <property type="match status" value="1"/>
</dbReference>
<dbReference type="InterPro" id="IPR001764">
    <property type="entry name" value="Glyco_hydro_3_N"/>
</dbReference>
<protein>
    <recommendedName>
        <fullName evidence="3">beta-glucosidase</fullName>
        <ecNumber evidence="3">3.2.1.21</ecNumber>
    </recommendedName>
</protein>
<dbReference type="InterPro" id="IPR036881">
    <property type="entry name" value="Glyco_hydro_3_C_sf"/>
</dbReference>
<organism evidence="8 9">
    <name type="scientific">Phycicoccus sonneratiae</name>
    <dbReference type="NCBI Taxonomy" id="2807628"/>
    <lineage>
        <taxon>Bacteria</taxon>
        <taxon>Bacillati</taxon>
        <taxon>Actinomycetota</taxon>
        <taxon>Actinomycetes</taxon>
        <taxon>Micrococcales</taxon>
        <taxon>Intrasporangiaceae</taxon>
        <taxon>Phycicoccus</taxon>
    </lineage>
</organism>
<dbReference type="RefSeq" id="WP_204131643.1">
    <property type="nucleotide sequence ID" value="NZ_JAFDVD010000013.1"/>
</dbReference>
<feature type="domain" description="Fibronectin type III-like" evidence="7">
    <location>
        <begin position="647"/>
        <end position="716"/>
    </location>
</feature>
<dbReference type="InterPro" id="IPR013783">
    <property type="entry name" value="Ig-like_fold"/>
</dbReference>
<dbReference type="PANTHER" id="PTHR30620:SF16">
    <property type="entry name" value="LYSOSOMAL BETA GLUCOSIDASE"/>
    <property type="match status" value="1"/>
</dbReference>
<dbReference type="InterPro" id="IPR026891">
    <property type="entry name" value="Fn3-like"/>
</dbReference>
<keyword evidence="9" id="KW-1185">Reference proteome</keyword>
<keyword evidence="6" id="KW-0326">Glycosidase</keyword>
<evidence type="ECO:0000256" key="4">
    <source>
        <dbReference type="ARBA" id="ARBA00022729"/>
    </source>
</evidence>
<evidence type="ECO:0000313" key="8">
    <source>
        <dbReference type="EMBL" id="MBM6401170.1"/>
    </source>
</evidence>
<evidence type="ECO:0000313" key="9">
    <source>
        <dbReference type="Proteomes" id="UP001430172"/>
    </source>
</evidence>
<dbReference type="Gene3D" id="3.20.20.300">
    <property type="entry name" value="Glycoside hydrolase, family 3, N-terminal domain"/>
    <property type="match status" value="1"/>
</dbReference>
<dbReference type="GO" id="GO:0016787">
    <property type="term" value="F:hydrolase activity"/>
    <property type="evidence" value="ECO:0007669"/>
    <property type="project" value="UniProtKB-KW"/>
</dbReference>
<dbReference type="SUPFAM" id="SSF52279">
    <property type="entry name" value="Beta-D-glucan exohydrolase, C-terminal domain"/>
    <property type="match status" value="1"/>
</dbReference>
<evidence type="ECO:0000256" key="5">
    <source>
        <dbReference type="ARBA" id="ARBA00022801"/>
    </source>
</evidence>
<evidence type="ECO:0000256" key="3">
    <source>
        <dbReference type="ARBA" id="ARBA00012744"/>
    </source>
</evidence>
<evidence type="ECO:0000256" key="2">
    <source>
        <dbReference type="ARBA" id="ARBA00005336"/>
    </source>
</evidence>
<comment type="similarity">
    <text evidence="2">Belongs to the glycosyl hydrolase 3 family.</text>
</comment>
<dbReference type="EC" id="3.2.1.21" evidence="3"/>
<dbReference type="Gene3D" id="3.40.50.1700">
    <property type="entry name" value="Glycoside hydrolase family 3 C-terminal domain"/>
    <property type="match status" value="1"/>
</dbReference>
<comment type="caution">
    <text evidence="8">The sequence shown here is derived from an EMBL/GenBank/DDBJ whole genome shotgun (WGS) entry which is preliminary data.</text>
</comment>
<name>A0ABS2CN29_9MICO</name>